<evidence type="ECO:0000313" key="2">
    <source>
        <dbReference type="Proteomes" id="UP000585474"/>
    </source>
</evidence>
<name>A0A7J0F0V4_9ERIC</name>
<sequence length="359" mass="40482">MHFTTDLAITIGYFSLPDWYCKGNVQPTSENAQCMDSEEDIVITYKFENAHLLAKFHQFLTFTFQRQNKVKNELHIFLPVLEIWLHLFDWTEVIDLLNSCLVQVTKTSIAEVSQLNSMLGPVDLIQNVTVNVTKSSPQTLSTSRLCSPHNMKQNAILLIVKSGNIGIKIHVPVWISREAFSIFSEPQVPKKRPVNDSCNIDDGMDLAVVNAEIQCNSRDLWLSYHRFSFWKSMRLTFPEAGSAQFTFSSNFNVKVKKISVLLTDGRGSSKGPLLEILLRNLLLHANVAENKLEGSVTQLQLSIVRVHDKSALLNSAIMIDIHFTSTAQLNLNVTETLIEPQLIESMIQMSTSTVSQKSK</sequence>
<dbReference type="AlphaFoldDB" id="A0A7J0F0V4"/>
<dbReference type="EMBL" id="BJWL01000008">
    <property type="protein sequence ID" value="GFY92312.1"/>
    <property type="molecule type" value="Genomic_DNA"/>
</dbReference>
<organism evidence="1 2">
    <name type="scientific">Actinidia rufa</name>
    <dbReference type="NCBI Taxonomy" id="165716"/>
    <lineage>
        <taxon>Eukaryota</taxon>
        <taxon>Viridiplantae</taxon>
        <taxon>Streptophyta</taxon>
        <taxon>Embryophyta</taxon>
        <taxon>Tracheophyta</taxon>
        <taxon>Spermatophyta</taxon>
        <taxon>Magnoliopsida</taxon>
        <taxon>eudicotyledons</taxon>
        <taxon>Gunneridae</taxon>
        <taxon>Pentapetalae</taxon>
        <taxon>asterids</taxon>
        <taxon>Ericales</taxon>
        <taxon>Actinidiaceae</taxon>
        <taxon>Actinidia</taxon>
    </lineage>
</organism>
<accession>A0A7J0F0V4</accession>
<proteinExistence type="predicted"/>
<evidence type="ECO:0000313" key="1">
    <source>
        <dbReference type="EMBL" id="GFY92312.1"/>
    </source>
</evidence>
<keyword evidence="2" id="KW-1185">Reference proteome</keyword>
<dbReference type="OrthoDB" id="428159at2759"/>
<gene>
    <name evidence="1" type="ORF">Acr_08g0007080</name>
</gene>
<comment type="caution">
    <text evidence="1">The sequence shown here is derived from an EMBL/GenBank/DDBJ whole genome shotgun (WGS) entry which is preliminary data.</text>
</comment>
<protein>
    <submittedName>
        <fullName evidence="1">Uncharacterized protein</fullName>
    </submittedName>
</protein>
<reference evidence="1 2" key="1">
    <citation type="submission" date="2019-07" db="EMBL/GenBank/DDBJ databases">
        <title>De Novo Assembly of kiwifruit Actinidia rufa.</title>
        <authorList>
            <person name="Sugita-Konishi S."/>
            <person name="Sato K."/>
            <person name="Mori E."/>
            <person name="Abe Y."/>
            <person name="Kisaki G."/>
            <person name="Hamano K."/>
            <person name="Suezawa K."/>
            <person name="Otani M."/>
            <person name="Fukuda T."/>
            <person name="Manabe T."/>
            <person name="Gomi K."/>
            <person name="Tabuchi M."/>
            <person name="Akimitsu K."/>
            <person name="Kataoka I."/>
        </authorList>
    </citation>
    <scope>NUCLEOTIDE SEQUENCE [LARGE SCALE GENOMIC DNA]</scope>
    <source>
        <strain evidence="2">cv. Fuchu</strain>
    </source>
</reference>
<dbReference type="Proteomes" id="UP000585474">
    <property type="component" value="Unassembled WGS sequence"/>
</dbReference>